<protein>
    <submittedName>
        <fullName evidence="5">LacI family transcriptional regulator</fullName>
    </submittedName>
</protein>
<dbReference type="SUPFAM" id="SSF47413">
    <property type="entry name" value="lambda repressor-like DNA-binding domains"/>
    <property type="match status" value="1"/>
</dbReference>
<reference evidence="5" key="1">
    <citation type="journal article" date="2014" name="Int. J. Syst. Evol. Microbiol.">
        <title>Complete genome sequence of Corynebacterium casei LMG S-19264T (=DSM 44701T), isolated from a smear-ripened cheese.</title>
        <authorList>
            <consortium name="US DOE Joint Genome Institute (JGI-PGF)"/>
            <person name="Walter F."/>
            <person name="Albersmeier A."/>
            <person name="Kalinowski J."/>
            <person name="Ruckert C."/>
        </authorList>
    </citation>
    <scope>NUCLEOTIDE SEQUENCE</scope>
    <source>
        <strain evidence="5">KCTC 12870</strain>
    </source>
</reference>
<dbReference type="Pfam" id="PF00356">
    <property type="entry name" value="LacI"/>
    <property type="match status" value="1"/>
</dbReference>
<keyword evidence="1" id="KW-0805">Transcription regulation</keyword>
<evidence type="ECO:0000313" key="5">
    <source>
        <dbReference type="EMBL" id="GHC03457.1"/>
    </source>
</evidence>
<dbReference type="GO" id="GO:0003700">
    <property type="term" value="F:DNA-binding transcription factor activity"/>
    <property type="evidence" value="ECO:0007669"/>
    <property type="project" value="TreeGrafter"/>
</dbReference>
<dbReference type="PROSITE" id="PS50932">
    <property type="entry name" value="HTH_LACI_2"/>
    <property type="match status" value="1"/>
</dbReference>
<comment type="caution">
    <text evidence="5">The sequence shown here is derived from an EMBL/GenBank/DDBJ whole genome shotgun (WGS) entry which is preliminary data.</text>
</comment>
<evidence type="ECO:0000256" key="1">
    <source>
        <dbReference type="ARBA" id="ARBA00023015"/>
    </source>
</evidence>
<sequence length="339" mass="38540">MARYVTIKDIANRAEVHYSTVSLALRNDPRLAQETRNKIQALAEEMGYVPSAAMKALCAYRESNKLQPIRSGLAYLTNMPRDDSFGSMVYQRARNKASSLGYDLIQYNLSDADSRLAHFKSIWWNTGISGVMVGPFLGSGNCLDDDWDRFIVVAYGYSVDSPHFSRAVLDHYHNMLTHLEILRSRSYQRIGMILSQNLSNRTHGILHSAYLYDQVKNRAARIPPNSGDIDSPEKMRDWITSKRLDAVIGHRDHYQLILSAGLRIPEDIGFTLIGWKDYEPRTQEHIAGFNSKPEMLAENAVAFLVSQIYEHAYGLPETPRSLMIEGEFHEGETIRRPQA</sequence>
<evidence type="ECO:0000256" key="2">
    <source>
        <dbReference type="ARBA" id="ARBA00023125"/>
    </source>
</evidence>
<dbReference type="InterPro" id="IPR000843">
    <property type="entry name" value="HTH_LacI"/>
</dbReference>
<keyword evidence="3" id="KW-0804">Transcription</keyword>
<dbReference type="CDD" id="cd01392">
    <property type="entry name" value="HTH_LacI"/>
    <property type="match status" value="1"/>
</dbReference>
<evidence type="ECO:0000256" key="3">
    <source>
        <dbReference type="ARBA" id="ARBA00023163"/>
    </source>
</evidence>
<dbReference type="SMART" id="SM00354">
    <property type="entry name" value="HTH_LACI"/>
    <property type="match status" value="1"/>
</dbReference>
<dbReference type="InterPro" id="IPR028082">
    <property type="entry name" value="Peripla_BP_I"/>
</dbReference>
<dbReference type="SUPFAM" id="SSF53822">
    <property type="entry name" value="Periplasmic binding protein-like I"/>
    <property type="match status" value="1"/>
</dbReference>
<keyword evidence="6" id="KW-1185">Reference proteome</keyword>
<dbReference type="Proteomes" id="UP000642829">
    <property type="component" value="Unassembled WGS sequence"/>
</dbReference>
<dbReference type="PANTHER" id="PTHR30146">
    <property type="entry name" value="LACI-RELATED TRANSCRIPTIONAL REPRESSOR"/>
    <property type="match status" value="1"/>
</dbReference>
<dbReference type="EMBL" id="BMXG01000011">
    <property type="protein sequence ID" value="GHC03457.1"/>
    <property type="molecule type" value="Genomic_DNA"/>
</dbReference>
<name>A0A8J3GF39_9BACT</name>
<dbReference type="AlphaFoldDB" id="A0A8J3GF39"/>
<organism evidence="5 6">
    <name type="scientific">Cerasicoccus arenae</name>
    <dbReference type="NCBI Taxonomy" id="424488"/>
    <lineage>
        <taxon>Bacteria</taxon>
        <taxon>Pseudomonadati</taxon>
        <taxon>Verrucomicrobiota</taxon>
        <taxon>Opitutia</taxon>
        <taxon>Puniceicoccales</taxon>
        <taxon>Cerasicoccaceae</taxon>
        <taxon>Cerasicoccus</taxon>
    </lineage>
</organism>
<reference evidence="5" key="2">
    <citation type="submission" date="2020-09" db="EMBL/GenBank/DDBJ databases">
        <authorList>
            <person name="Sun Q."/>
            <person name="Kim S."/>
        </authorList>
    </citation>
    <scope>NUCLEOTIDE SEQUENCE</scope>
    <source>
        <strain evidence="5">KCTC 12870</strain>
    </source>
</reference>
<dbReference type="GO" id="GO:0000976">
    <property type="term" value="F:transcription cis-regulatory region binding"/>
    <property type="evidence" value="ECO:0007669"/>
    <property type="project" value="TreeGrafter"/>
</dbReference>
<feature type="domain" description="HTH lacI-type" evidence="4">
    <location>
        <begin position="5"/>
        <end position="59"/>
    </location>
</feature>
<dbReference type="PANTHER" id="PTHR30146:SF153">
    <property type="entry name" value="LACTOSE OPERON REPRESSOR"/>
    <property type="match status" value="1"/>
</dbReference>
<dbReference type="InterPro" id="IPR010982">
    <property type="entry name" value="Lambda_DNA-bd_dom_sf"/>
</dbReference>
<proteinExistence type="predicted"/>
<dbReference type="Gene3D" id="1.10.260.40">
    <property type="entry name" value="lambda repressor-like DNA-binding domains"/>
    <property type="match status" value="1"/>
</dbReference>
<accession>A0A8J3GF39</accession>
<evidence type="ECO:0000259" key="4">
    <source>
        <dbReference type="PROSITE" id="PS50932"/>
    </source>
</evidence>
<dbReference type="Gene3D" id="3.40.50.2300">
    <property type="match status" value="2"/>
</dbReference>
<evidence type="ECO:0000313" key="6">
    <source>
        <dbReference type="Proteomes" id="UP000642829"/>
    </source>
</evidence>
<gene>
    <name evidence="5" type="ORF">GCM10007047_20060</name>
</gene>
<dbReference type="RefSeq" id="WP_189514677.1">
    <property type="nucleotide sequence ID" value="NZ_BMXG01000011.1"/>
</dbReference>
<keyword evidence="2" id="KW-0238">DNA-binding</keyword>